<feature type="compositionally biased region" description="Basic residues" evidence="1">
    <location>
        <begin position="7"/>
        <end position="16"/>
    </location>
</feature>
<comment type="caution">
    <text evidence="2">The sequence shown here is derived from an EMBL/GenBank/DDBJ whole genome shotgun (WGS) entry which is preliminary data.</text>
</comment>
<name>A0AAD7DBZ5_MYCRO</name>
<keyword evidence="3" id="KW-1185">Reference proteome</keyword>
<protein>
    <submittedName>
        <fullName evidence="2">Uncharacterized protein</fullName>
    </submittedName>
</protein>
<sequence length="184" mass="20605">MPPTVHACRRQAHSIRNRAAAPAPHAPSTSYAPSTLLYMPPHSDENRVLPRFAHQQPAPRGTPMPVASPHHPRTSRRAPPRRKPLPRPFREPQRAPIEDRKTNDWKKHDETHMRLLLRASQTALEARLDKRGSDKEADGMRARARRGHEADADADEHGKDGKIGEIGRGRRDGVNGWSKGRVGA</sequence>
<feature type="compositionally biased region" description="Low complexity" evidence="1">
    <location>
        <begin position="19"/>
        <end position="34"/>
    </location>
</feature>
<proteinExistence type="predicted"/>
<accession>A0AAD7DBZ5</accession>
<feature type="compositionally biased region" description="Basic residues" evidence="1">
    <location>
        <begin position="70"/>
        <end position="85"/>
    </location>
</feature>
<dbReference type="AlphaFoldDB" id="A0AAD7DBZ5"/>
<feature type="region of interest" description="Disordered" evidence="1">
    <location>
        <begin position="1"/>
        <end position="109"/>
    </location>
</feature>
<evidence type="ECO:0000256" key="1">
    <source>
        <dbReference type="SAM" id="MobiDB-lite"/>
    </source>
</evidence>
<organism evidence="2 3">
    <name type="scientific">Mycena rosella</name>
    <name type="common">Pink bonnet</name>
    <name type="synonym">Agaricus rosellus</name>
    <dbReference type="NCBI Taxonomy" id="1033263"/>
    <lineage>
        <taxon>Eukaryota</taxon>
        <taxon>Fungi</taxon>
        <taxon>Dikarya</taxon>
        <taxon>Basidiomycota</taxon>
        <taxon>Agaricomycotina</taxon>
        <taxon>Agaricomycetes</taxon>
        <taxon>Agaricomycetidae</taxon>
        <taxon>Agaricales</taxon>
        <taxon>Marasmiineae</taxon>
        <taxon>Mycenaceae</taxon>
        <taxon>Mycena</taxon>
    </lineage>
</organism>
<reference evidence="2" key="1">
    <citation type="submission" date="2023-03" db="EMBL/GenBank/DDBJ databases">
        <title>Massive genome expansion in bonnet fungi (Mycena s.s.) driven by repeated elements and novel gene families across ecological guilds.</title>
        <authorList>
            <consortium name="Lawrence Berkeley National Laboratory"/>
            <person name="Harder C.B."/>
            <person name="Miyauchi S."/>
            <person name="Viragh M."/>
            <person name="Kuo A."/>
            <person name="Thoen E."/>
            <person name="Andreopoulos B."/>
            <person name="Lu D."/>
            <person name="Skrede I."/>
            <person name="Drula E."/>
            <person name="Henrissat B."/>
            <person name="Morin E."/>
            <person name="Kohler A."/>
            <person name="Barry K."/>
            <person name="LaButti K."/>
            <person name="Morin E."/>
            <person name="Salamov A."/>
            <person name="Lipzen A."/>
            <person name="Mereny Z."/>
            <person name="Hegedus B."/>
            <person name="Baldrian P."/>
            <person name="Stursova M."/>
            <person name="Weitz H."/>
            <person name="Taylor A."/>
            <person name="Grigoriev I.V."/>
            <person name="Nagy L.G."/>
            <person name="Martin F."/>
            <person name="Kauserud H."/>
        </authorList>
    </citation>
    <scope>NUCLEOTIDE SEQUENCE</scope>
    <source>
        <strain evidence="2">CBHHK067</strain>
    </source>
</reference>
<feature type="compositionally biased region" description="Basic and acidic residues" evidence="1">
    <location>
        <begin position="88"/>
        <end position="109"/>
    </location>
</feature>
<gene>
    <name evidence="2" type="ORF">B0H17DRAFT_1203118</name>
</gene>
<feature type="region of interest" description="Disordered" evidence="1">
    <location>
        <begin position="125"/>
        <end position="184"/>
    </location>
</feature>
<dbReference type="EMBL" id="JARKIE010000081">
    <property type="protein sequence ID" value="KAJ7688105.1"/>
    <property type="molecule type" value="Genomic_DNA"/>
</dbReference>
<dbReference type="Proteomes" id="UP001221757">
    <property type="component" value="Unassembled WGS sequence"/>
</dbReference>
<feature type="compositionally biased region" description="Basic and acidic residues" evidence="1">
    <location>
        <begin position="126"/>
        <end position="173"/>
    </location>
</feature>
<evidence type="ECO:0000313" key="3">
    <source>
        <dbReference type="Proteomes" id="UP001221757"/>
    </source>
</evidence>
<evidence type="ECO:0000313" key="2">
    <source>
        <dbReference type="EMBL" id="KAJ7688105.1"/>
    </source>
</evidence>